<dbReference type="GO" id="GO:0044773">
    <property type="term" value="P:mitotic DNA damage checkpoint signaling"/>
    <property type="evidence" value="ECO:0007669"/>
    <property type="project" value="TreeGrafter"/>
</dbReference>
<dbReference type="SUPFAM" id="SSF56112">
    <property type="entry name" value="Protein kinase-like (PK-like)"/>
    <property type="match status" value="1"/>
</dbReference>
<dbReference type="GO" id="GO:0004674">
    <property type="term" value="F:protein serine/threonine kinase activity"/>
    <property type="evidence" value="ECO:0007669"/>
    <property type="project" value="TreeGrafter"/>
</dbReference>
<sequence>MLDDQSSSSTAEIEVVEVVAPEYPPRYHSHSPDYNSLPIIGRDYFKTNSKPIYEGSNGIILKGTNKLHTENFILKLIKHHPFDSSSKYKYLVLREFENLKKSNHKNIIKPVTLSLVTESNEFCLILPYYPKGDLLDHLSKLRKFRKGLDSNTKDFIFKQILNGVNYLHSNNIVHRDLKPENFLINNNGIIKISDFGYSMNLNNLNHDYLKDHVGELYCGTNSFKSPEIFNLETQVLNGFFSFEQFFEMTDFAIFYKSCDYWSLGIIYFNIYLMKFPWGTANINDPKNINFIKYMKIYPKDQHASIETMNLQSSSFQLFKELHHDAKIWVFKLLNPNYKLRSNCEEVLNTPWMINTFSDYKFDI</sequence>
<dbReference type="InterPro" id="IPR000719">
    <property type="entry name" value="Prot_kinase_dom"/>
</dbReference>
<proteinExistence type="predicted"/>
<dbReference type="PROSITE" id="PS00108">
    <property type="entry name" value="PROTEIN_KINASE_ST"/>
    <property type="match status" value="1"/>
</dbReference>
<feature type="domain" description="Protein kinase" evidence="1">
    <location>
        <begin position="46"/>
        <end position="352"/>
    </location>
</feature>
<dbReference type="InterPro" id="IPR008271">
    <property type="entry name" value="Ser/Thr_kinase_AS"/>
</dbReference>
<dbReference type="Pfam" id="PF00069">
    <property type="entry name" value="Pkinase"/>
    <property type="match status" value="1"/>
</dbReference>
<name>A0A9W4TZR2_9ASCO</name>
<protein>
    <recommendedName>
        <fullName evidence="1">Protein kinase domain-containing protein</fullName>
    </recommendedName>
</protein>
<dbReference type="OrthoDB" id="4062651at2759"/>
<dbReference type="SMART" id="SM00220">
    <property type="entry name" value="S_TKc"/>
    <property type="match status" value="1"/>
</dbReference>
<dbReference type="PANTHER" id="PTHR44167:SF24">
    <property type="entry name" value="SERINE_THREONINE-PROTEIN KINASE CHK2"/>
    <property type="match status" value="1"/>
</dbReference>
<dbReference type="GO" id="GO:0005634">
    <property type="term" value="C:nucleus"/>
    <property type="evidence" value="ECO:0007669"/>
    <property type="project" value="TreeGrafter"/>
</dbReference>
<keyword evidence="3" id="KW-1185">Reference proteome</keyword>
<dbReference type="PROSITE" id="PS50011">
    <property type="entry name" value="PROTEIN_KINASE_DOM"/>
    <property type="match status" value="1"/>
</dbReference>
<comment type="caution">
    <text evidence="2">The sequence shown here is derived from an EMBL/GenBank/DDBJ whole genome shotgun (WGS) entry which is preliminary data.</text>
</comment>
<evidence type="ECO:0000259" key="1">
    <source>
        <dbReference type="PROSITE" id="PS50011"/>
    </source>
</evidence>
<dbReference type="EMBL" id="CANTUO010000006">
    <property type="protein sequence ID" value="CAI5760179.1"/>
    <property type="molecule type" value="Genomic_DNA"/>
</dbReference>
<dbReference type="GO" id="GO:0005737">
    <property type="term" value="C:cytoplasm"/>
    <property type="evidence" value="ECO:0007669"/>
    <property type="project" value="TreeGrafter"/>
</dbReference>
<dbReference type="Proteomes" id="UP001152885">
    <property type="component" value="Unassembled WGS sequence"/>
</dbReference>
<accession>A0A9W4TZR2</accession>
<dbReference type="GO" id="GO:0005524">
    <property type="term" value="F:ATP binding"/>
    <property type="evidence" value="ECO:0007669"/>
    <property type="project" value="InterPro"/>
</dbReference>
<dbReference type="Gene3D" id="1.10.510.10">
    <property type="entry name" value="Transferase(Phosphotransferase) domain 1"/>
    <property type="match status" value="1"/>
</dbReference>
<organism evidence="2 3">
    <name type="scientific">Candida verbasci</name>
    <dbReference type="NCBI Taxonomy" id="1227364"/>
    <lineage>
        <taxon>Eukaryota</taxon>
        <taxon>Fungi</taxon>
        <taxon>Dikarya</taxon>
        <taxon>Ascomycota</taxon>
        <taxon>Saccharomycotina</taxon>
        <taxon>Pichiomycetes</taxon>
        <taxon>Debaryomycetaceae</taxon>
        <taxon>Candida/Lodderomyces clade</taxon>
        <taxon>Candida</taxon>
    </lineage>
</organism>
<evidence type="ECO:0000313" key="3">
    <source>
        <dbReference type="Proteomes" id="UP001152885"/>
    </source>
</evidence>
<evidence type="ECO:0000313" key="2">
    <source>
        <dbReference type="EMBL" id="CAI5760179.1"/>
    </source>
</evidence>
<dbReference type="InterPro" id="IPR011009">
    <property type="entry name" value="Kinase-like_dom_sf"/>
</dbReference>
<dbReference type="PANTHER" id="PTHR44167">
    <property type="entry name" value="OVARIAN-SPECIFIC SERINE/THREONINE-PROTEIN KINASE LOK-RELATED"/>
    <property type="match status" value="1"/>
</dbReference>
<reference evidence="2" key="1">
    <citation type="submission" date="2022-12" db="EMBL/GenBank/DDBJ databases">
        <authorList>
            <person name="Brejova B."/>
        </authorList>
    </citation>
    <scope>NUCLEOTIDE SEQUENCE</scope>
</reference>
<dbReference type="AlphaFoldDB" id="A0A9W4TZR2"/>
<gene>
    <name evidence="2" type="ORF">CANVERA_P4689</name>
</gene>